<evidence type="ECO:0000313" key="2">
    <source>
        <dbReference type="Proteomes" id="UP000050331"/>
    </source>
</evidence>
<dbReference type="Proteomes" id="UP000050331">
    <property type="component" value="Chromosome"/>
</dbReference>
<dbReference type="KEGG" id="lao:AOX59_18785"/>
<organism evidence="1 2">
    <name type="scientific">Lentibacillus amyloliquefaciens</name>
    <dbReference type="NCBI Taxonomy" id="1472767"/>
    <lineage>
        <taxon>Bacteria</taxon>
        <taxon>Bacillati</taxon>
        <taxon>Bacillota</taxon>
        <taxon>Bacilli</taxon>
        <taxon>Bacillales</taxon>
        <taxon>Bacillaceae</taxon>
        <taxon>Lentibacillus</taxon>
    </lineage>
</organism>
<name>A0A0U4FIR7_9BACI</name>
<dbReference type="AlphaFoldDB" id="A0A0U4FIR7"/>
<dbReference type="OrthoDB" id="2926599at2"/>
<evidence type="ECO:0000313" key="1">
    <source>
        <dbReference type="EMBL" id="ALX50445.1"/>
    </source>
</evidence>
<protein>
    <submittedName>
        <fullName evidence="1">Uncharacterized protein</fullName>
    </submittedName>
</protein>
<sequence>MNYESATKEQLLQVALNEDCSNDDKFKACRYLIKFKISEYRKVGSAEINFDGELSEYWQYVYESTFKGW</sequence>
<reference evidence="1 2" key="1">
    <citation type="submission" date="2016-01" db="EMBL/GenBank/DDBJ databases">
        <title>Complete genome sequence of strain Lentibacillus amyloliquefaciens LAM0015T isolated from saline sediment.</title>
        <authorList>
            <person name="Wang J.-L."/>
            <person name="He M.-X."/>
        </authorList>
    </citation>
    <scope>NUCLEOTIDE SEQUENCE [LARGE SCALE GENOMIC DNA]</scope>
    <source>
        <strain evidence="1 2">LAM0015</strain>
    </source>
</reference>
<dbReference type="EMBL" id="CP013862">
    <property type="protein sequence ID" value="ALX50445.1"/>
    <property type="molecule type" value="Genomic_DNA"/>
</dbReference>
<dbReference type="RefSeq" id="WP_068447975.1">
    <property type="nucleotide sequence ID" value="NZ_CP013862.1"/>
</dbReference>
<proteinExistence type="predicted"/>
<dbReference type="STRING" id="1472767.AOX59_18785"/>
<accession>A0A0U4FIR7</accession>
<keyword evidence="2" id="KW-1185">Reference proteome</keyword>
<gene>
    <name evidence="1" type="ORF">AOX59_18785</name>
</gene>